<sequence>MYWTTPSGTRYQTGIPRATRSRQSVELIASAGISTRLTAPSGRCPSARVKPGRVTPTKWASRRKRSLSRQLRICDSASAPVMKNSSASGRWACRSERVSMVYVGPSRSTSTRLTENRGLEAVAMTVMR</sequence>
<reference evidence="3" key="1">
    <citation type="submission" date="2018-05" db="EMBL/GenBank/DDBJ databases">
        <authorList>
            <person name="Klenk H.-P."/>
            <person name="Huntemann M."/>
            <person name="Clum A."/>
            <person name="Pillay M."/>
            <person name="Palaniappan K."/>
            <person name="Varghese N."/>
            <person name="Mikhailova N."/>
            <person name="Stamatis D."/>
            <person name="Reddy T."/>
            <person name="Daum C."/>
            <person name="Shapiro N."/>
            <person name="Ivanova N."/>
            <person name="Kyrpides N."/>
            <person name="Woyke T."/>
        </authorList>
    </citation>
    <scope>NUCLEOTIDE SEQUENCE [LARGE SCALE GENOMIC DNA]</scope>
    <source>
        <strain evidence="3">DSM 45417</strain>
    </source>
</reference>
<evidence type="ECO:0000256" key="1">
    <source>
        <dbReference type="SAM" id="MobiDB-lite"/>
    </source>
</evidence>
<feature type="region of interest" description="Disordered" evidence="1">
    <location>
        <begin position="39"/>
        <end position="65"/>
    </location>
</feature>
<name>A0A317QQ29_9ACTN</name>
<organism evidence="2 3">
    <name type="scientific">Geodermatophilus normandii</name>
    <dbReference type="NCBI Taxonomy" id="1137989"/>
    <lineage>
        <taxon>Bacteria</taxon>
        <taxon>Bacillati</taxon>
        <taxon>Actinomycetota</taxon>
        <taxon>Actinomycetes</taxon>
        <taxon>Geodermatophilales</taxon>
        <taxon>Geodermatophilaceae</taxon>
        <taxon>Geodermatophilus</taxon>
    </lineage>
</organism>
<proteinExistence type="predicted"/>
<evidence type="ECO:0000313" key="2">
    <source>
        <dbReference type="EMBL" id="PWW25133.1"/>
    </source>
</evidence>
<dbReference type="EMBL" id="QGTX01000001">
    <property type="protein sequence ID" value="PWW25133.1"/>
    <property type="molecule type" value="Genomic_DNA"/>
</dbReference>
<keyword evidence="3" id="KW-1185">Reference proteome</keyword>
<comment type="caution">
    <text evidence="2">The sequence shown here is derived from an EMBL/GenBank/DDBJ whole genome shotgun (WGS) entry which is preliminary data.</text>
</comment>
<gene>
    <name evidence="2" type="ORF">JD79_04329</name>
</gene>
<evidence type="ECO:0000313" key="3">
    <source>
        <dbReference type="Proteomes" id="UP000246661"/>
    </source>
</evidence>
<protein>
    <submittedName>
        <fullName evidence="2">Uncharacterized protein</fullName>
    </submittedName>
</protein>
<dbReference type="AlphaFoldDB" id="A0A317QQ29"/>
<accession>A0A317QQ29</accession>
<dbReference type="Proteomes" id="UP000246661">
    <property type="component" value="Unassembled WGS sequence"/>
</dbReference>